<dbReference type="GO" id="GO:0009098">
    <property type="term" value="P:L-leucine biosynthetic process"/>
    <property type="evidence" value="ECO:0007669"/>
    <property type="project" value="TreeGrafter"/>
</dbReference>
<dbReference type="PROSITE" id="PS00815">
    <property type="entry name" value="AIPM_HOMOCIT_SYNTH_1"/>
    <property type="match status" value="1"/>
</dbReference>
<evidence type="ECO:0000256" key="5">
    <source>
        <dbReference type="ARBA" id="ARBA00022679"/>
    </source>
</evidence>
<keyword evidence="4" id="KW-0285">Flavoprotein</keyword>
<dbReference type="Pfam" id="PF13637">
    <property type="entry name" value="Ank_4"/>
    <property type="match status" value="1"/>
</dbReference>
<gene>
    <name evidence="10" type="ORF">CNMCM7691_000513</name>
</gene>
<dbReference type="InterPro" id="IPR054692">
    <property type="entry name" value="LeuA-like_post-cat"/>
</dbReference>
<dbReference type="PRINTS" id="PR00420">
    <property type="entry name" value="RNGMNOXGNASE"/>
</dbReference>
<proteinExistence type="inferred from homology"/>
<dbReference type="GO" id="GO:0005739">
    <property type="term" value="C:mitochondrion"/>
    <property type="evidence" value="ECO:0007669"/>
    <property type="project" value="TreeGrafter"/>
</dbReference>
<dbReference type="PROSITE" id="PS00816">
    <property type="entry name" value="AIPM_HOMOCIT_SYNTH_2"/>
    <property type="match status" value="1"/>
</dbReference>
<dbReference type="NCBIfam" id="NF002991">
    <property type="entry name" value="PRK03739.1"/>
    <property type="match status" value="1"/>
</dbReference>
<evidence type="ECO:0000256" key="2">
    <source>
        <dbReference type="ARBA" id="ARBA00009767"/>
    </source>
</evidence>
<dbReference type="Proteomes" id="UP000641853">
    <property type="component" value="Unassembled WGS sequence"/>
</dbReference>
<dbReference type="PANTHER" id="PTHR46911">
    <property type="match status" value="1"/>
</dbReference>
<dbReference type="Pfam" id="PF12796">
    <property type="entry name" value="Ank_2"/>
    <property type="match status" value="2"/>
</dbReference>
<dbReference type="InterPro" id="IPR002034">
    <property type="entry name" value="AIPM/Hcit_synth_CS"/>
</dbReference>
<dbReference type="EC" id="2.3.3.13" evidence="3"/>
<dbReference type="InterPro" id="IPR000891">
    <property type="entry name" value="PYR_CT"/>
</dbReference>
<evidence type="ECO:0000256" key="4">
    <source>
        <dbReference type="ARBA" id="ARBA00022630"/>
    </source>
</evidence>
<comment type="catalytic activity">
    <reaction evidence="1">
        <text>3-methyl-2-oxobutanoate + acetyl-CoA + H2O = (2S)-2-isopropylmalate + CoA + H(+)</text>
        <dbReference type="Rhea" id="RHEA:21524"/>
        <dbReference type="ChEBI" id="CHEBI:1178"/>
        <dbReference type="ChEBI" id="CHEBI:11851"/>
        <dbReference type="ChEBI" id="CHEBI:15377"/>
        <dbReference type="ChEBI" id="CHEBI:15378"/>
        <dbReference type="ChEBI" id="CHEBI:57287"/>
        <dbReference type="ChEBI" id="CHEBI:57288"/>
        <dbReference type="EC" id="2.3.3.13"/>
    </reaction>
</comment>
<comment type="caution">
    <text evidence="10">The sequence shown here is derived from an EMBL/GenBank/DDBJ whole genome shotgun (WGS) entry which is preliminary data.</text>
</comment>
<dbReference type="InterPro" id="IPR039371">
    <property type="entry name" value="LeuA_N_DRE-TIM"/>
</dbReference>
<dbReference type="Gene3D" id="3.30.160.270">
    <property type="match status" value="1"/>
</dbReference>
<dbReference type="InterPro" id="IPR002938">
    <property type="entry name" value="FAD-bd"/>
</dbReference>
<evidence type="ECO:0000313" key="11">
    <source>
        <dbReference type="Proteomes" id="UP000641853"/>
    </source>
</evidence>
<feature type="repeat" description="ANK" evidence="8">
    <location>
        <begin position="1038"/>
        <end position="1062"/>
    </location>
</feature>
<dbReference type="InterPro" id="IPR036188">
    <property type="entry name" value="FAD/NAD-bd_sf"/>
</dbReference>
<accession>A0A8H6VBZ4</accession>
<organism evidence="10 11">
    <name type="scientific">Aspergillus felis</name>
    <dbReference type="NCBI Taxonomy" id="1287682"/>
    <lineage>
        <taxon>Eukaryota</taxon>
        <taxon>Fungi</taxon>
        <taxon>Dikarya</taxon>
        <taxon>Ascomycota</taxon>
        <taxon>Pezizomycotina</taxon>
        <taxon>Eurotiomycetes</taxon>
        <taxon>Eurotiomycetidae</taxon>
        <taxon>Eurotiales</taxon>
        <taxon>Aspergillaceae</taxon>
        <taxon>Aspergillus</taxon>
        <taxon>Aspergillus subgen. Fumigati</taxon>
    </lineage>
</organism>
<dbReference type="Gene3D" id="3.20.20.70">
    <property type="entry name" value="Aldolase class I"/>
    <property type="match status" value="1"/>
</dbReference>
<dbReference type="PANTHER" id="PTHR46911:SF1">
    <property type="entry name" value="2-ISOPROPYLMALATE SYNTHASE"/>
    <property type="match status" value="1"/>
</dbReference>
<dbReference type="PROSITE" id="PS50991">
    <property type="entry name" value="PYR_CT"/>
    <property type="match status" value="1"/>
</dbReference>
<dbReference type="EMBL" id="JACBAG010001817">
    <property type="protein sequence ID" value="KAF7181295.1"/>
    <property type="molecule type" value="Genomic_DNA"/>
</dbReference>
<dbReference type="Pfam" id="PF22615">
    <property type="entry name" value="IPMS_D2"/>
    <property type="match status" value="1"/>
</dbReference>
<keyword evidence="5" id="KW-0808">Transferase</keyword>
<dbReference type="Gene3D" id="3.50.50.60">
    <property type="entry name" value="FAD/NAD(P)-binding domain"/>
    <property type="match status" value="1"/>
</dbReference>
<evidence type="ECO:0000256" key="8">
    <source>
        <dbReference type="PROSITE-ProRule" id="PRU00023"/>
    </source>
</evidence>
<reference evidence="10" key="1">
    <citation type="submission" date="2020-06" db="EMBL/GenBank/DDBJ databases">
        <title>Draft genome sequences of strains closely related to Aspergillus parafelis and Aspergillus hiratsukae.</title>
        <authorList>
            <person name="Dos Santos R.A.C."/>
            <person name="Rivero-Menendez O."/>
            <person name="Steenwyk J.L."/>
            <person name="Mead M.E."/>
            <person name="Goldman G.H."/>
            <person name="Alastruey-Izquierdo A."/>
            <person name="Rokas A."/>
        </authorList>
    </citation>
    <scope>NUCLEOTIDE SEQUENCE</scope>
    <source>
        <strain evidence="10">CNM-CM7691</strain>
    </source>
</reference>
<dbReference type="InterPro" id="IPR036230">
    <property type="entry name" value="LeuA_allosteric_dom_sf"/>
</dbReference>
<dbReference type="PROSITE" id="PS50088">
    <property type="entry name" value="ANK_REPEAT"/>
    <property type="match status" value="3"/>
</dbReference>
<dbReference type="InterPro" id="IPR036770">
    <property type="entry name" value="Ankyrin_rpt-contain_sf"/>
</dbReference>
<dbReference type="AlphaFoldDB" id="A0A8H6VBZ4"/>
<dbReference type="CDD" id="cd07942">
    <property type="entry name" value="DRE_TIM_LeuA"/>
    <property type="match status" value="1"/>
</dbReference>
<evidence type="ECO:0000259" key="9">
    <source>
        <dbReference type="PROSITE" id="PS50991"/>
    </source>
</evidence>
<sequence length="1269" mass="140997">MPMLRDPSSKYASFPSLDLPNRVWPSRKIVQAPRWLATDLRDGNQALALPMNTEQKLRYFQLLVSLGYREIEVAYPAASPTDFDFVRCLVESPTLVPDDLWLQLMSPCREDLICRTIQAAKGAKRAIIHIYVATSPCFQRLVLKLSEQEILDLAVRCTELVRRLTKDASCPETRKTDWRLQFSPETFQDSSMDFTVKVCEAVKAAWEPTAEQQIIFNLPATVEMAMPNVFADQVEYFATHLTEREKVCVSVHTHNDRGCAVAASEMAQLAGADRIEGCLFGNGERTGNVDLVTLALNLYTQGINPGVHFNNVNEVASIVQELTRIPIHPRSPYAGSLVFCTFTGPHQDAIKKGYEERQLLGQPPDTTWTVPYLPIDPADLGRKHEAIIRVTAQSGKAGSAWIIKKALDLDLPRSLSIHLSSLVTVISDKLGRELSEEELVQIFQWQYTQCTPTEPPVPVPGKHSLRSGPSGEDHLLCDIRDYVQQVGLPLLIEEVALQWMSDKTSFAAYVAAHSQRAPGVVLWGVSIHKTVENAISSALQCIMGQMLGCCRPRGLSAATALRRAGHKVTIYERSDYANDAGSSISTGANGSRWLNGWGVNLDIGKPVIIEQLIWHELRTGKVQSTYDLSDYSARWKYPLYNFYRPDLHAMLMDAATGSGPGRPATLKLNYVCESVDCDKGTIAFSSQHIASHDLIIGADGIASTVRHSLGIFPDKRPASSTSYHCILPTANIRRLGLMDMSDNKALEYWGGHSTKKIVFVPCRNGEIQSFYTFFPTSQTLNYDNSVEGGLNFSISRKQLLHPFPELEPNLRELLSHAVDIKPWRLYVHKPYAYWQRARLCLLGDAAHPMLPDQSQGACQAIEDAAALGIIFGPGYSFTNNVGAGLELYERIRKPRASRVQAASARARENLSERIGFSSQKKSHLYQVADECQKKSHLYQVADECQKLTIEEINEYDLHQHIAAEAPPAYRVLQLAEKWASPCVESKQEPMMGENLLLYSRNARRTNGSALLWASKHGYVNAARQSLASLGSIQKIAMDGFTPMHLALSGGHLEVARLLVKHGQLNVRDPRLGQTPCALASCKGNAAMVRILLREEEVDVNLKDFYGRTPMLWAAENGHDEIVRLLLGRKDINTDTRDSSGCTALLLASRQGNEAIVKDLLDTFADVNIPDNIFRRTPLAWAVWHGHESVVELLLSSSALGVNIKDNNGATSLSLAAFHGRRAIVKLLLAQDGLEYNQDKYGRTPLDWALIRGHKDVSQALAEFVKVRTV</sequence>
<keyword evidence="7" id="KW-0560">Oxidoreductase</keyword>
<dbReference type="Pfam" id="PF01494">
    <property type="entry name" value="FAD_binding_3"/>
    <property type="match status" value="1"/>
</dbReference>
<protein>
    <recommendedName>
        <fullName evidence="3">2-isopropylmalate synthase</fullName>
        <ecNumber evidence="3">2.3.3.13</ecNumber>
    </recommendedName>
</protein>
<keyword evidence="6" id="KW-0274">FAD</keyword>
<dbReference type="PROSITE" id="PS50297">
    <property type="entry name" value="ANK_REP_REGION"/>
    <property type="match status" value="3"/>
</dbReference>
<dbReference type="Pfam" id="PF00682">
    <property type="entry name" value="HMGL-like"/>
    <property type="match status" value="1"/>
</dbReference>
<dbReference type="SMART" id="SM00248">
    <property type="entry name" value="ANK"/>
    <property type="match status" value="7"/>
</dbReference>
<dbReference type="GO" id="GO:0071949">
    <property type="term" value="F:FAD binding"/>
    <property type="evidence" value="ECO:0007669"/>
    <property type="project" value="InterPro"/>
</dbReference>
<feature type="repeat" description="ANK" evidence="8">
    <location>
        <begin position="1139"/>
        <end position="1171"/>
    </location>
</feature>
<evidence type="ECO:0000256" key="1">
    <source>
        <dbReference type="ARBA" id="ARBA00000064"/>
    </source>
</evidence>
<feature type="domain" description="Pyruvate carboxyltransferase" evidence="9">
    <location>
        <begin position="33"/>
        <end position="313"/>
    </location>
</feature>
<dbReference type="Gene3D" id="1.25.40.20">
    <property type="entry name" value="Ankyrin repeat-containing domain"/>
    <property type="match status" value="2"/>
</dbReference>
<dbReference type="SUPFAM" id="SSF48403">
    <property type="entry name" value="Ankyrin repeat"/>
    <property type="match status" value="1"/>
</dbReference>
<dbReference type="SUPFAM" id="SSF51569">
    <property type="entry name" value="Aldolase"/>
    <property type="match status" value="1"/>
</dbReference>
<dbReference type="SUPFAM" id="SSF51905">
    <property type="entry name" value="FAD/NAD(P)-binding domain"/>
    <property type="match status" value="1"/>
</dbReference>
<dbReference type="InterPro" id="IPR013785">
    <property type="entry name" value="Aldolase_TIM"/>
</dbReference>
<evidence type="ECO:0000256" key="6">
    <source>
        <dbReference type="ARBA" id="ARBA00022827"/>
    </source>
</evidence>
<evidence type="ECO:0000313" key="10">
    <source>
        <dbReference type="EMBL" id="KAF7181295.1"/>
    </source>
</evidence>
<comment type="similarity">
    <text evidence="2">Belongs to the alpha-IPM synthase/homocitrate synthase family. LeuA type 2 subfamily.</text>
</comment>
<name>A0A8H6VBZ4_9EURO</name>
<evidence type="ECO:0000256" key="7">
    <source>
        <dbReference type="ARBA" id="ARBA00023002"/>
    </source>
</evidence>
<dbReference type="GO" id="GO:0003852">
    <property type="term" value="F:2-isopropylmalate synthase activity"/>
    <property type="evidence" value="ECO:0007669"/>
    <property type="project" value="UniProtKB-EC"/>
</dbReference>
<keyword evidence="8" id="KW-0040">ANK repeat</keyword>
<dbReference type="InterPro" id="IPR002110">
    <property type="entry name" value="Ankyrin_rpt"/>
</dbReference>
<dbReference type="SUPFAM" id="SSF89000">
    <property type="entry name" value="post-HMGL domain-like"/>
    <property type="match status" value="1"/>
</dbReference>
<keyword evidence="11" id="KW-1185">Reference proteome</keyword>
<dbReference type="GO" id="GO:0016491">
    <property type="term" value="F:oxidoreductase activity"/>
    <property type="evidence" value="ECO:0007669"/>
    <property type="project" value="UniProtKB-KW"/>
</dbReference>
<feature type="repeat" description="ANK" evidence="8">
    <location>
        <begin position="1105"/>
        <end position="1126"/>
    </location>
</feature>
<evidence type="ECO:0000256" key="3">
    <source>
        <dbReference type="ARBA" id="ARBA00012973"/>
    </source>
</evidence>